<gene>
    <name evidence="4" type="ORF">ANCDUO_25835</name>
</gene>
<evidence type="ECO:0000256" key="1">
    <source>
        <dbReference type="ARBA" id="ARBA00022679"/>
    </source>
</evidence>
<dbReference type="EMBL" id="KN779926">
    <property type="protein sequence ID" value="KIH44149.1"/>
    <property type="molecule type" value="Genomic_DNA"/>
</dbReference>
<dbReference type="AlphaFoldDB" id="A0A0C2FBI0"/>
<proteinExistence type="predicted"/>
<accession>A0A0C2FBI0</accession>
<protein>
    <recommendedName>
        <fullName evidence="3">Rhodanese domain-containing protein</fullName>
    </recommendedName>
</protein>
<dbReference type="OrthoDB" id="270167at2759"/>
<evidence type="ECO:0000313" key="5">
    <source>
        <dbReference type="Proteomes" id="UP000054047"/>
    </source>
</evidence>
<organism evidence="4 5">
    <name type="scientific">Ancylostoma duodenale</name>
    <dbReference type="NCBI Taxonomy" id="51022"/>
    <lineage>
        <taxon>Eukaryota</taxon>
        <taxon>Metazoa</taxon>
        <taxon>Ecdysozoa</taxon>
        <taxon>Nematoda</taxon>
        <taxon>Chromadorea</taxon>
        <taxon>Rhabditida</taxon>
        <taxon>Rhabditina</taxon>
        <taxon>Rhabditomorpha</taxon>
        <taxon>Strongyloidea</taxon>
        <taxon>Ancylostomatidae</taxon>
        <taxon>Ancylostomatinae</taxon>
        <taxon>Ancylostoma</taxon>
    </lineage>
</organism>
<dbReference type="PANTHER" id="PTHR11364">
    <property type="entry name" value="THIOSULFATE SULFERTANSFERASE"/>
    <property type="match status" value="1"/>
</dbReference>
<evidence type="ECO:0000313" key="4">
    <source>
        <dbReference type="EMBL" id="KIH44149.1"/>
    </source>
</evidence>
<dbReference type="InterPro" id="IPR045078">
    <property type="entry name" value="TST/MPST-like"/>
</dbReference>
<keyword evidence="1" id="KW-0808">Transferase</keyword>
<feature type="non-terminal residue" evidence="4">
    <location>
        <position position="86"/>
    </location>
</feature>
<dbReference type="SUPFAM" id="SSF52821">
    <property type="entry name" value="Rhodanese/Cell cycle control phosphatase"/>
    <property type="match status" value="1"/>
</dbReference>
<dbReference type="Gene3D" id="3.40.250.10">
    <property type="entry name" value="Rhodanese-like domain"/>
    <property type="match status" value="1"/>
</dbReference>
<dbReference type="Pfam" id="PF00581">
    <property type="entry name" value="Rhodanese"/>
    <property type="match status" value="1"/>
</dbReference>
<dbReference type="InterPro" id="IPR036873">
    <property type="entry name" value="Rhodanese-like_dom_sf"/>
</dbReference>
<evidence type="ECO:0000256" key="2">
    <source>
        <dbReference type="ARBA" id="ARBA00022737"/>
    </source>
</evidence>
<dbReference type="GO" id="GO:0004792">
    <property type="term" value="F:thiosulfate-cyanide sulfurtransferase activity"/>
    <property type="evidence" value="ECO:0007669"/>
    <property type="project" value="TreeGrafter"/>
</dbReference>
<dbReference type="GO" id="GO:0005739">
    <property type="term" value="C:mitochondrion"/>
    <property type="evidence" value="ECO:0007669"/>
    <property type="project" value="TreeGrafter"/>
</dbReference>
<feature type="domain" description="Rhodanese" evidence="3">
    <location>
        <begin position="2"/>
        <end position="38"/>
    </location>
</feature>
<dbReference type="InterPro" id="IPR001763">
    <property type="entry name" value="Rhodanese-like_dom"/>
</dbReference>
<dbReference type="PROSITE" id="PS50206">
    <property type="entry name" value="RHODANESE_3"/>
    <property type="match status" value="1"/>
</dbReference>
<sequence length="86" mass="9806">MMWAARVWWTFKVYGHNKVSVLDGGYEAWKRAKKPVTSDVVGMVTFPSLQPGNWTAKPIDKSLLITYEELDKKDANGKSLFQDLSK</sequence>
<evidence type="ECO:0000259" key="3">
    <source>
        <dbReference type="PROSITE" id="PS50206"/>
    </source>
</evidence>
<dbReference type="PANTHER" id="PTHR11364:SF27">
    <property type="entry name" value="SULFURTRANSFERASE"/>
    <property type="match status" value="1"/>
</dbReference>
<keyword evidence="5" id="KW-1185">Reference proteome</keyword>
<reference evidence="4 5" key="1">
    <citation type="submission" date="2013-12" db="EMBL/GenBank/DDBJ databases">
        <title>Draft genome of the parsitic nematode Ancylostoma duodenale.</title>
        <authorList>
            <person name="Mitreva M."/>
        </authorList>
    </citation>
    <scope>NUCLEOTIDE SEQUENCE [LARGE SCALE GENOMIC DNA]</scope>
    <source>
        <strain evidence="4 5">Zhejiang</strain>
    </source>
</reference>
<dbReference type="Proteomes" id="UP000054047">
    <property type="component" value="Unassembled WGS sequence"/>
</dbReference>
<keyword evidence="2" id="KW-0677">Repeat</keyword>
<name>A0A0C2FBI0_9BILA</name>